<dbReference type="EMBL" id="CP017708">
    <property type="protein sequence ID" value="WAN69072.1"/>
    <property type="molecule type" value="Genomic_DNA"/>
</dbReference>
<accession>A0A9Q9SSZ4</accession>
<name>A0A9Q9SSZ4_MOOP1</name>
<evidence type="ECO:0000313" key="2">
    <source>
        <dbReference type="EMBL" id="WAN69072.1"/>
    </source>
</evidence>
<sequence>MGETTPVAHGGDPQDRTGSPRPRCIAIMHNMNQQIRWVYPE</sequence>
<dbReference type="Proteomes" id="UP000176944">
    <property type="component" value="Chromosome"/>
</dbReference>
<feature type="region of interest" description="Disordered" evidence="1">
    <location>
        <begin position="1"/>
        <end position="22"/>
    </location>
</feature>
<organism evidence="2">
    <name type="scientific">Moorena producens (strain JHB)</name>
    <dbReference type="NCBI Taxonomy" id="1454205"/>
    <lineage>
        <taxon>Bacteria</taxon>
        <taxon>Bacillati</taxon>
        <taxon>Cyanobacteriota</taxon>
        <taxon>Cyanophyceae</taxon>
        <taxon>Coleofasciculales</taxon>
        <taxon>Coleofasciculaceae</taxon>
        <taxon>Moorena</taxon>
    </lineage>
</organism>
<evidence type="ECO:0000256" key="1">
    <source>
        <dbReference type="SAM" id="MobiDB-lite"/>
    </source>
</evidence>
<proteinExistence type="predicted"/>
<protein>
    <submittedName>
        <fullName evidence="2">Uncharacterized protein</fullName>
    </submittedName>
</protein>
<reference evidence="2" key="1">
    <citation type="journal article" date="2017" name="Proc. Natl. Acad. Sci. U.S.A.">
        <title>Comparative genomics uncovers the prolific and distinctive metabolic potential of the cyanobacterial genus Moorea.</title>
        <authorList>
            <person name="Leao T."/>
            <person name="Castelao G."/>
            <person name="Korobeynikov A."/>
            <person name="Monroe E.A."/>
            <person name="Podell S."/>
            <person name="Glukhov E."/>
            <person name="Allen E.E."/>
            <person name="Gerwick W.H."/>
            <person name="Gerwick L."/>
        </authorList>
    </citation>
    <scope>NUCLEOTIDE SEQUENCE</scope>
    <source>
        <strain evidence="2">JHB</strain>
    </source>
</reference>
<dbReference type="AlphaFoldDB" id="A0A9Q9SSZ4"/>
<reference evidence="2" key="2">
    <citation type="submission" date="2022-10" db="EMBL/GenBank/DDBJ databases">
        <authorList>
            <person name="Ngo T.-E."/>
        </authorList>
    </citation>
    <scope>NUCLEOTIDE SEQUENCE</scope>
    <source>
        <strain evidence="2">JHB</strain>
    </source>
</reference>
<gene>
    <name evidence="2" type="ORF">BJP36_42715</name>
</gene>